<protein>
    <submittedName>
        <fullName evidence="2">Protein kinase domain-containing protein</fullName>
    </submittedName>
</protein>
<name>A0AC34FZC4_9BILA</name>
<sequence>MAANMDTIYEENTDNNSGFIAPAAPRKILCATRSQKRSSQSDENVIKSERRAVNQSSVKHELTLAQKVEIRVDRLEVVRVLGEGAFGEVVLVVDKDDH</sequence>
<dbReference type="WBParaSite" id="ES5_v2.g22869.t1">
    <property type="protein sequence ID" value="ES5_v2.g22869.t1"/>
    <property type="gene ID" value="ES5_v2.g22869"/>
</dbReference>
<organism evidence="1 2">
    <name type="scientific">Panagrolaimus sp. ES5</name>
    <dbReference type="NCBI Taxonomy" id="591445"/>
    <lineage>
        <taxon>Eukaryota</taxon>
        <taxon>Metazoa</taxon>
        <taxon>Ecdysozoa</taxon>
        <taxon>Nematoda</taxon>
        <taxon>Chromadorea</taxon>
        <taxon>Rhabditida</taxon>
        <taxon>Tylenchina</taxon>
        <taxon>Panagrolaimomorpha</taxon>
        <taxon>Panagrolaimoidea</taxon>
        <taxon>Panagrolaimidae</taxon>
        <taxon>Panagrolaimus</taxon>
    </lineage>
</organism>
<accession>A0AC34FZC4</accession>
<proteinExistence type="predicted"/>
<evidence type="ECO:0000313" key="2">
    <source>
        <dbReference type="WBParaSite" id="ES5_v2.g22869.t1"/>
    </source>
</evidence>
<reference evidence="2" key="1">
    <citation type="submission" date="2022-11" db="UniProtKB">
        <authorList>
            <consortium name="WormBaseParasite"/>
        </authorList>
    </citation>
    <scope>IDENTIFICATION</scope>
</reference>
<evidence type="ECO:0000313" key="1">
    <source>
        <dbReference type="Proteomes" id="UP000887579"/>
    </source>
</evidence>
<dbReference type="Proteomes" id="UP000887579">
    <property type="component" value="Unplaced"/>
</dbReference>